<dbReference type="InterPro" id="IPR001162">
    <property type="entry name" value="UvrC_RNase_H_dom"/>
</dbReference>
<keyword evidence="6 7" id="KW-0742">SOS response</keyword>
<proteinExistence type="inferred from homology"/>
<dbReference type="FunFam" id="1.10.150.20:FF:000005">
    <property type="entry name" value="UvrABC system protein C"/>
    <property type="match status" value="1"/>
</dbReference>
<accession>A0A1H3WAI2</accession>
<dbReference type="FunFam" id="3.40.1440.10:FF:000001">
    <property type="entry name" value="UvrABC system protein C"/>
    <property type="match status" value="1"/>
</dbReference>
<evidence type="ECO:0000313" key="11">
    <source>
        <dbReference type="EMBL" id="SDZ83851.1"/>
    </source>
</evidence>
<evidence type="ECO:0000259" key="9">
    <source>
        <dbReference type="PROSITE" id="PS50164"/>
    </source>
</evidence>
<dbReference type="InterPro" id="IPR001943">
    <property type="entry name" value="UVR_dom"/>
</dbReference>
<dbReference type="SUPFAM" id="SSF46600">
    <property type="entry name" value="C-terminal UvrC-binding domain of UvrB"/>
    <property type="match status" value="1"/>
</dbReference>
<dbReference type="InterPro" id="IPR047296">
    <property type="entry name" value="GIY-YIG_UvrC_Cho"/>
</dbReference>
<dbReference type="PANTHER" id="PTHR30562:SF1">
    <property type="entry name" value="UVRABC SYSTEM PROTEIN C"/>
    <property type="match status" value="1"/>
</dbReference>
<dbReference type="NCBIfam" id="NF001824">
    <property type="entry name" value="PRK00558.1-5"/>
    <property type="match status" value="1"/>
</dbReference>
<dbReference type="Proteomes" id="UP000199409">
    <property type="component" value="Unassembled WGS sequence"/>
</dbReference>
<dbReference type="Pfam" id="PF08459">
    <property type="entry name" value="UvrC_RNaseH_dom"/>
    <property type="match status" value="1"/>
</dbReference>
<evidence type="ECO:0000256" key="6">
    <source>
        <dbReference type="ARBA" id="ARBA00023236"/>
    </source>
</evidence>
<keyword evidence="3 7" id="KW-0228">DNA excision</keyword>
<dbReference type="SUPFAM" id="SSF47781">
    <property type="entry name" value="RuvA domain 2-like"/>
    <property type="match status" value="1"/>
</dbReference>
<dbReference type="GO" id="GO:0006289">
    <property type="term" value="P:nucleotide-excision repair"/>
    <property type="evidence" value="ECO:0007669"/>
    <property type="project" value="UniProtKB-UniRule"/>
</dbReference>
<dbReference type="Gene3D" id="1.10.150.20">
    <property type="entry name" value="5' to 3' exonuclease, C-terminal subdomain"/>
    <property type="match status" value="1"/>
</dbReference>
<dbReference type="InterPro" id="IPR038476">
    <property type="entry name" value="UvrC_RNase_H_dom_sf"/>
</dbReference>
<evidence type="ECO:0000256" key="2">
    <source>
        <dbReference type="ARBA" id="ARBA00022763"/>
    </source>
</evidence>
<comment type="function">
    <text evidence="7">The UvrABC repair system catalyzes the recognition and processing of DNA lesions. UvrC both incises the 5' and 3' sides of the lesion. The N-terminal half is responsible for the 3' incision and the C-terminal half is responsible for the 5' incision.</text>
</comment>
<evidence type="ECO:0000256" key="7">
    <source>
        <dbReference type="HAMAP-Rule" id="MF_00203"/>
    </source>
</evidence>
<dbReference type="SMART" id="SM00465">
    <property type="entry name" value="GIYc"/>
    <property type="match status" value="1"/>
</dbReference>
<keyword evidence="1 7" id="KW-0963">Cytoplasm</keyword>
<dbReference type="InterPro" id="IPR050066">
    <property type="entry name" value="UvrABC_protein_C"/>
</dbReference>
<dbReference type="InterPro" id="IPR004791">
    <property type="entry name" value="UvrC"/>
</dbReference>
<dbReference type="GO" id="GO:0003677">
    <property type="term" value="F:DNA binding"/>
    <property type="evidence" value="ECO:0007669"/>
    <property type="project" value="UniProtKB-UniRule"/>
</dbReference>
<comment type="subunit">
    <text evidence="7">Interacts with UvrB in an incision complex.</text>
</comment>
<reference evidence="11 12" key="1">
    <citation type="submission" date="2016-10" db="EMBL/GenBank/DDBJ databases">
        <authorList>
            <person name="de Groot N.N."/>
        </authorList>
    </citation>
    <scope>NUCLEOTIDE SEQUENCE [LARGE SCALE GENOMIC DNA]</scope>
    <source>
        <strain evidence="11 12">DSM 7343</strain>
    </source>
</reference>
<comment type="similarity">
    <text evidence="7">Belongs to the UvrC family.</text>
</comment>
<dbReference type="Pfam" id="PF14520">
    <property type="entry name" value="HHH_5"/>
    <property type="match status" value="1"/>
</dbReference>
<dbReference type="NCBIfam" id="TIGR00194">
    <property type="entry name" value="uvrC"/>
    <property type="match status" value="1"/>
</dbReference>
<dbReference type="Gene3D" id="3.40.1440.10">
    <property type="entry name" value="GIY-YIG endonuclease"/>
    <property type="match status" value="1"/>
</dbReference>
<protein>
    <recommendedName>
        <fullName evidence="7">UvrABC system protein C</fullName>
        <shortName evidence="7">Protein UvrC</shortName>
    </recommendedName>
    <alternativeName>
        <fullName evidence="7">Excinuclease ABC subunit C</fullName>
    </alternativeName>
</protein>
<evidence type="ECO:0000313" key="12">
    <source>
        <dbReference type="Proteomes" id="UP000199409"/>
    </source>
</evidence>
<dbReference type="STRING" id="37625.SAMN05660420_00556"/>
<feature type="domain" description="UVR" evidence="8">
    <location>
        <begin position="200"/>
        <end position="235"/>
    </location>
</feature>
<dbReference type="Gene3D" id="4.10.860.10">
    <property type="entry name" value="UVR domain"/>
    <property type="match status" value="1"/>
</dbReference>
<keyword evidence="5 7" id="KW-0234">DNA repair</keyword>
<gene>
    <name evidence="7" type="primary">uvrC</name>
    <name evidence="11" type="ORF">SAMN05660420_00556</name>
</gene>
<feature type="domain" description="UvrC family homology region profile" evidence="10">
    <location>
        <begin position="251"/>
        <end position="472"/>
    </location>
</feature>
<dbReference type="EMBL" id="FNQN01000001">
    <property type="protein sequence ID" value="SDZ83851.1"/>
    <property type="molecule type" value="Genomic_DNA"/>
</dbReference>
<dbReference type="CDD" id="cd10434">
    <property type="entry name" value="GIY-YIG_UvrC_Cho"/>
    <property type="match status" value="1"/>
</dbReference>
<dbReference type="GO" id="GO:0005737">
    <property type="term" value="C:cytoplasm"/>
    <property type="evidence" value="ECO:0007669"/>
    <property type="project" value="UniProtKB-SubCell"/>
</dbReference>
<keyword evidence="2 7" id="KW-0227">DNA damage</keyword>
<dbReference type="Pfam" id="PF01541">
    <property type="entry name" value="GIY-YIG"/>
    <property type="match status" value="1"/>
</dbReference>
<dbReference type="Pfam" id="PF02151">
    <property type="entry name" value="UVR"/>
    <property type="match status" value="1"/>
</dbReference>
<name>A0A1H3WAI2_9BACT</name>
<evidence type="ECO:0000256" key="3">
    <source>
        <dbReference type="ARBA" id="ARBA00022769"/>
    </source>
</evidence>
<dbReference type="Pfam" id="PF22920">
    <property type="entry name" value="UvrC_RNaseH"/>
    <property type="match status" value="1"/>
</dbReference>
<dbReference type="RefSeq" id="WP_217637421.1">
    <property type="nucleotide sequence ID" value="NZ_FNQN01000001.1"/>
</dbReference>
<evidence type="ECO:0000259" key="8">
    <source>
        <dbReference type="PROSITE" id="PS50151"/>
    </source>
</evidence>
<dbReference type="PROSITE" id="PS50165">
    <property type="entry name" value="UVRC"/>
    <property type="match status" value="1"/>
</dbReference>
<dbReference type="PROSITE" id="PS50151">
    <property type="entry name" value="UVR"/>
    <property type="match status" value="1"/>
</dbReference>
<dbReference type="GO" id="GO:0009380">
    <property type="term" value="C:excinuclease repair complex"/>
    <property type="evidence" value="ECO:0007669"/>
    <property type="project" value="InterPro"/>
</dbReference>
<comment type="subcellular location">
    <subcellularLocation>
        <location evidence="7">Cytoplasm</location>
    </subcellularLocation>
</comment>
<dbReference type="InterPro" id="IPR036876">
    <property type="entry name" value="UVR_dom_sf"/>
</dbReference>
<dbReference type="GO" id="GO:0009432">
    <property type="term" value="P:SOS response"/>
    <property type="evidence" value="ECO:0007669"/>
    <property type="project" value="UniProtKB-UniRule"/>
</dbReference>
<evidence type="ECO:0000256" key="4">
    <source>
        <dbReference type="ARBA" id="ARBA00022881"/>
    </source>
</evidence>
<dbReference type="Gene3D" id="3.30.420.340">
    <property type="entry name" value="UvrC, RNAse H endonuclease domain"/>
    <property type="match status" value="1"/>
</dbReference>
<dbReference type="GO" id="GO:0009381">
    <property type="term" value="F:excinuclease ABC activity"/>
    <property type="evidence" value="ECO:0007669"/>
    <property type="project" value="UniProtKB-UniRule"/>
</dbReference>
<sequence>MISIDLKKYPLAPGVYLMFGKDDEVLYVGKAKLLRNRLRSYFSARGDGRLHIPLLMEKVLRIEVIITDTEKEALLLENTLIKKYRPHYNIDLRDDKTYVSVRIDLKDPFPMLQVVRQVKSDGAHYFGPYSSASAIRETLKEIYRIFPLRHSSIQRCSKRSRPCLFHQIGQCSAPCHGKITQDDYRKLVEGVIQLLEGRESEVIAQLQQRMGIAAAEMRFEDAARLRDQINAIEKSVEKQKVTEYGGGNQDVIGLHEDGGEVEVTLLFVRHGRLIGRRSYPLEWKLDLPELLSSFLQEYYSRQVILPDQLLLPFTLEGAELLGEWLSEKRGKKVRLLAPQRGEKKRLCEMAQRNAAESYRQRGQRKHAREQLLEELRLKFHLPCLPERIECYDISNVQGNQSVGSMVVLLNGEPAKGEYRRFKIKTVAGADDYASLLEVLRRRLARGVDDGVLPNMILIDGGKGQLGVLTTVLAEFQLQASIGAVGIAKSRVMANVRGKAVERSEERFFLPGRKNPVSFRHGSASLFLLERLRDEAHRFAITYHRKLRGKASLRSSLEDISGVGPSRRKTLLKYFGSLKKIRAASVEELQQMPGMPAGLAETIYRSLREEKP</sequence>
<dbReference type="InterPro" id="IPR010994">
    <property type="entry name" value="RuvA_2-like"/>
</dbReference>
<dbReference type="InterPro" id="IPR035901">
    <property type="entry name" value="GIY-YIG_endonuc_sf"/>
</dbReference>
<keyword evidence="12" id="KW-1185">Reference proteome</keyword>
<dbReference type="InterPro" id="IPR000305">
    <property type="entry name" value="GIY-YIG_endonuc"/>
</dbReference>
<dbReference type="SUPFAM" id="SSF82771">
    <property type="entry name" value="GIY-YIG endonuclease"/>
    <property type="match status" value="1"/>
</dbReference>
<dbReference type="HAMAP" id="MF_00203">
    <property type="entry name" value="UvrC"/>
    <property type="match status" value="1"/>
</dbReference>
<dbReference type="PANTHER" id="PTHR30562">
    <property type="entry name" value="UVRC/OXIDOREDUCTASE"/>
    <property type="match status" value="1"/>
</dbReference>
<feature type="domain" description="GIY-YIG" evidence="9">
    <location>
        <begin position="11"/>
        <end position="90"/>
    </location>
</feature>
<dbReference type="AlphaFoldDB" id="A0A1H3WAI2"/>
<evidence type="ECO:0000259" key="10">
    <source>
        <dbReference type="PROSITE" id="PS50165"/>
    </source>
</evidence>
<evidence type="ECO:0000256" key="1">
    <source>
        <dbReference type="ARBA" id="ARBA00022490"/>
    </source>
</evidence>
<evidence type="ECO:0000256" key="5">
    <source>
        <dbReference type="ARBA" id="ARBA00023204"/>
    </source>
</evidence>
<keyword evidence="4 7" id="KW-0267">Excision nuclease</keyword>
<organism evidence="11 12">
    <name type="scientific">Desulfuromusa kysingii</name>
    <dbReference type="NCBI Taxonomy" id="37625"/>
    <lineage>
        <taxon>Bacteria</taxon>
        <taxon>Pseudomonadati</taxon>
        <taxon>Thermodesulfobacteriota</taxon>
        <taxon>Desulfuromonadia</taxon>
        <taxon>Desulfuromonadales</taxon>
        <taxon>Geopsychrobacteraceae</taxon>
        <taxon>Desulfuromusa</taxon>
    </lineage>
</organism>
<dbReference type="PROSITE" id="PS50164">
    <property type="entry name" value="GIY_YIG"/>
    <property type="match status" value="1"/>
</dbReference>